<sequence length="225" mass="24312">MAIQLRNILKSFFNTGDRPSEDQFSDVVDSFVHQSEDKASTAEIQAGTNNTKYVTPAGAKVSVQTFAPVKTVNGIAPVAGDVAINTGGGTVVGSTELGVVKFFTGTSSSTNIFHLKLPHSLALHNAMFHFEAKGYVYNATDIIDVVWVGYCYKNAGILKNPKTEVIRSTAVTAGQYVGSDNHIYLWLKVPNTYYCSFKVDSIKVGNGFQVYEGDIEVIVSAQAQL</sequence>
<protein>
    <submittedName>
        <fullName evidence="1">Uncharacterized protein</fullName>
    </submittedName>
</protein>
<gene>
    <name evidence="1" type="ORF">FUA48_14050</name>
</gene>
<keyword evidence="2" id="KW-1185">Reference proteome</keyword>
<evidence type="ECO:0000313" key="1">
    <source>
        <dbReference type="EMBL" id="QEE50659.1"/>
    </source>
</evidence>
<evidence type="ECO:0000313" key="2">
    <source>
        <dbReference type="Proteomes" id="UP000321222"/>
    </source>
</evidence>
<organism evidence="1 2">
    <name type="scientific">Flavobacterium alkalisoli</name>
    <dbReference type="NCBI Taxonomy" id="2602769"/>
    <lineage>
        <taxon>Bacteria</taxon>
        <taxon>Pseudomonadati</taxon>
        <taxon>Bacteroidota</taxon>
        <taxon>Flavobacteriia</taxon>
        <taxon>Flavobacteriales</taxon>
        <taxon>Flavobacteriaceae</taxon>
        <taxon>Flavobacterium</taxon>
    </lineage>
</organism>
<dbReference type="KEGG" id="fak:FUA48_14050"/>
<dbReference type="OrthoDB" id="1235206at2"/>
<dbReference type="RefSeq" id="WP_147584113.1">
    <property type="nucleotide sequence ID" value="NZ_CP042831.1"/>
</dbReference>
<dbReference type="Proteomes" id="UP000321222">
    <property type="component" value="Chromosome"/>
</dbReference>
<dbReference type="EMBL" id="CP042831">
    <property type="protein sequence ID" value="QEE50659.1"/>
    <property type="molecule type" value="Genomic_DNA"/>
</dbReference>
<dbReference type="AlphaFoldDB" id="A0A5B9FWL1"/>
<name>A0A5B9FWL1_9FLAO</name>
<reference evidence="1 2" key="1">
    <citation type="submission" date="2019-08" db="EMBL/GenBank/DDBJ databases">
        <title>Flavobacterium alkalisoli sp. nov., isolated from rhizosphere soil of Suaeda salsa.</title>
        <authorList>
            <person name="Sun J.-Q."/>
            <person name="Xu L."/>
        </authorList>
    </citation>
    <scope>NUCLEOTIDE SEQUENCE [LARGE SCALE GENOMIC DNA]</scope>
    <source>
        <strain evidence="1 2">XS-5</strain>
    </source>
</reference>
<accession>A0A5B9FWL1</accession>
<proteinExistence type="predicted"/>